<evidence type="ECO:0008006" key="3">
    <source>
        <dbReference type="Google" id="ProtNLM"/>
    </source>
</evidence>
<proteinExistence type="predicted"/>
<dbReference type="Proteomes" id="UP000606463">
    <property type="component" value="Unassembled WGS sequence"/>
</dbReference>
<gene>
    <name evidence="1" type="ORF">EYH37_01970</name>
</gene>
<evidence type="ECO:0000313" key="1">
    <source>
        <dbReference type="EMBL" id="HIP98122.1"/>
    </source>
</evidence>
<dbReference type="InterPro" id="IPR029058">
    <property type="entry name" value="AB_hydrolase_fold"/>
</dbReference>
<protein>
    <recommendedName>
        <fullName evidence="3">Esterase</fullName>
    </recommendedName>
</protein>
<evidence type="ECO:0000313" key="2">
    <source>
        <dbReference type="Proteomes" id="UP000606463"/>
    </source>
</evidence>
<reference evidence="1" key="1">
    <citation type="journal article" date="2020" name="ISME J.">
        <title>Gammaproteobacteria mediating utilization of methyl-, sulfur- and petroleum organic compounds in deep ocean hydrothermal plumes.</title>
        <authorList>
            <person name="Zhou Z."/>
            <person name="Liu Y."/>
            <person name="Pan J."/>
            <person name="Cron B.R."/>
            <person name="Toner B.M."/>
            <person name="Anantharaman K."/>
            <person name="Breier J.A."/>
            <person name="Dick G.J."/>
            <person name="Li M."/>
        </authorList>
    </citation>
    <scope>NUCLEOTIDE SEQUENCE</scope>
    <source>
        <strain evidence="1">SZUA-1501</strain>
    </source>
</reference>
<dbReference type="AlphaFoldDB" id="A0A9D1CFG5"/>
<dbReference type="Gene3D" id="3.40.50.1820">
    <property type="entry name" value="alpha/beta hydrolase"/>
    <property type="match status" value="1"/>
</dbReference>
<accession>A0A9D1CFG5</accession>
<dbReference type="SUPFAM" id="SSF53474">
    <property type="entry name" value="alpha/beta-Hydrolases"/>
    <property type="match status" value="1"/>
</dbReference>
<comment type="caution">
    <text evidence="1">The sequence shown here is derived from an EMBL/GenBank/DDBJ whole genome shotgun (WGS) entry which is preliminary data.</text>
</comment>
<dbReference type="EMBL" id="DQVE01000019">
    <property type="protein sequence ID" value="HIP98122.1"/>
    <property type="molecule type" value="Genomic_DNA"/>
</dbReference>
<dbReference type="PROSITE" id="PS51257">
    <property type="entry name" value="PROKAR_LIPOPROTEIN"/>
    <property type="match status" value="1"/>
</dbReference>
<dbReference type="Pfam" id="PF05728">
    <property type="entry name" value="UPF0227"/>
    <property type="match status" value="1"/>
</dbReference>
<name>A0A9D1CFG5_AQUAO</name>
<sequence length="216" mass="24937">MIRFGVYHLHGLGSSCEGSKAREIKRLSETLGGEFNCLTLEYLRRGAYPRQVLKTLKGWIKTDIPFFLIGSSMGAYSWLDFLVNSPEVLENTNLKRVILITPPTTLFDDLQKWNPLYGKEKIFLHYGSGYIEDYKTFVELLHWDIKHANRRLLTLAHPKVVSVVAKNDTVVDNAPIYKLKEIAKSLNIYEVDDDHTLRHRLDELMEIVKGEMEKVI</sequence>
<organism evidence="1 2">
    <name type="scientific">Aquifex aeolicus</name>
    <dbReference type="NCBI Taxonomy" id="63363"/>
    <lineage>
        <taxon>Bacteria</taxon>
        <taxon>Pseudomonadati</taxon>
        <taxon>Aquificota</taxon>
        <taxon>Aquificia</taxon>
        <taxon>Aquificales</taxon>
        <taxon>Aquificaceae</taxon>
        <taxon>Aquifex</taxon>
    </lineage>
</organism>
<dbReference type="InterPro" id="IPR008886">
    <property type="entry name" value="UPF0227/Esterase_YqiA"/>
</dbReference>